<protein>
    <recommendedName>
        <fullName evidence="6">RNA polymerase sigma factor</fullName>
    </recommendedName>
</protein>
<accession>A0A5C4J2K6</accession>
<dbReference type="GO" id="GO:0006352">
    <property type="term" value="P:DNA-templated transcription initiation"/>
    <property type="evidence" value="ECO:0007669"/>
    <property type="project" value="InterPro"/>
</dbReference>
<dbReference type="AlphaFoldDB" id="A0A5C4J2K6"/>
<gene>
    <name evidence="9" type="ORF">ETD83_34915</name>
</gene>
<dbReference type="Pfam" id="PF04542">
    <property type="entry name" value="Sigma70_r2"/>
    <property type="match status" value="1"/>
</dbReference>
<dbReference type="SUPFAM" id="SSF88946">
    <property type="entry name" value="Sigma2 domain of RNA polymerase sigma factors"/>
    <property type="match status" value="1"/>
</dbReference>
<evidence type="ECO:0000256" key="3">
    <source>
        <dbReference type="ARBA" id="ARBA00023082"/>
    </source>
</evidence>
<evidence type="ECO:0000259" key="7">
    <source>
        <dbReference type="Pfam" id="PF04542"/>
    </source>
</evidence>
<evidence type="ECO:0000313" key="9">
    <source>
        <dbReference type="EMBL" id="TMQ90554.1"/>
    </source>
</evidence>
<dbReference type="GO" id="GO:0016987">
    <property type="term" value="F:sigma factor activity"/>
    <property type="evidence" value="ECO:0007669"/>
    <property type="project" value="UniProtKB-KW"/>
</dbReference>
<dbReference type="RefSeq" id="WP_138649480.1">
    <property type="nucleotide sequence ID" value="NZ_VCKW01000280.1"/>
</dbReference>
<keyword evidence="10" id="KW-1185">Reference proteome</keyword>
<dbReference type="PANTHER" id="PTHR43133">
    <property type="entry name" value="RNA POLYMERASE ECF-TYPE SIGMA FACTO"/>
    <property type="match status" value="1"/>
</dbReference>
<dbReference type="InterPro" id="IPR014284">
    <property type="entry name" value="RNA_pol_sigma-70_dom"/>
</dbReference>
<keyword evidence="4 6" id="KW-0238">DNA-binding</keyword>
<name>A0A5C4J2K6_9ACTN</name>
<evidence type="ECO:0000256" key="1">
    <source>
        <dbReference type="ARBA" id="ARBA00010641"/>
    </source>
</evidence>
<feature type="domain" description="RNA polymerase sigma-70 region 2" evidence="7">
    <location>
        <begin position="20"/>
        <end position="82"/>
    </location>
</feature>
<dbReference type="Gene3D" id="1.10.1740.10">
    <property type="match status" value="1"/>
</dbReference>
<dbReference type="SUPFAM" id="SSF88659">
    <property type="entry name" value="Sigma3 and sigma4 domains of RNA polymerase sigma factors"/>
    <property type="match status" value="1"/>
</dbReference>
<dbReference type="Proteomes" id="UP000309174">
    <property type="component" value="Unassembled WGS sequence"/>
</dbReference>
<dbReference type="OrthoDB" id="9803203at2"/>
<reference evidence="9 10" key="1">
    <citation type="submission" date="2019-05" db="EMBL/GenBank/DDBJ databases">
        <title>Draft genome sequence of Actinomadura sp. 14C53.</title>
        <authorList>
            <person name="Saricaoglu S."/>
            <person name="Isik K."/>
        </authorList>
    </citation>
    <scope>NUCLEOTIDE SEQUENCE [LARGE SCALE GENOMIC DNA]</scope>
    <source>
        <strain evidence="9 10">14C53</strain>
    </source>
</reference>
<comment type="caution">
    <text evidence="9">The sequence shown here is derived from an EMBL/GenBank/DDBJ whole genome shotgun (WGS) entry which is preliminary data.</text>
</comment>
<organism evidence="9 10">
    <name type="scientific">Actinomadura soli</name>
    <dbReference type="NCBI Taxonomy" id="2508997"/>
    <lineage>
        <taxon>Bacteria</taxon>
        <taxon>Bacillati</taxon>
        <taxon>Actinomycetota</taxon>
        <taxon>Actinomycetes</taxon>
        <taxon>Streptosporangiales</taxon>
        <taxon>Thermomonosporaceae</taxon>
        <taxon>Actinomadura</taxon>
    </lineage>
</organism>
<evidence type="ECO:0000256" key="2">
    <source>
        <dbReference type="ARBA" id="ARBA00023015"/>
    </source>
</evidence>
<dbReference type="NCBIfam" id="TIGR02937">
    <property type="entry name" value="sigma70-ECF"/>
    <property type="match status" value="1"/>
</dbReference>
<dbReference type="InterPro" id="IPR036388">
    <property type="entry name" value="WH-like_DNA-bd_sf"/>
</dbReference>
<dbReference type="PROSITE" id="PS01063">
    <property type="entry name" value="SIGMA70_ECF"/>
    <property type="match status" value="1"/>
</dbReference>
<dbReference type="GO" id="GO:0003677">
    <property type="term" value="F:DNA binding"/>
    <property type="evidence" value="ECO:0007669"/>
    <property type="project" value="UniProtKB-KW"/>
</dbReference>
<evidence type="ECO:0000256" key="6">
    <source>
        <dbReference type="RuleBase" id="RU000716"/>
    </source>
</evidence>
<dbReference type="Pfam" id="PF08281">
    <property type="entry name" value="Sigma70_r4_2"/>
    <property type="match status" value="1"/>
</dbReference>
<keyword evidence="3 6" id="KW-0731">Sigma factor</keyword>
<dbReference type="EMBL" id="VCKW01000280">
    <property type="protein sequence ID" value="TMQ90554.1"/>
    <property type="molecule type" value="Genomic_DNA"/>
</dbReference>
<dbReference type="InterPro" id="IPR013324">
    <property type="entry name" value="RNA_pol_sigma_r3/r4-like"/>
</dbReference>
<comment type="similarity">
    <text evidence="1 6">Belongs to the sigma-70 factor family. ECF subfamily.</text>
</comment>
<dbReference type="GO" id="GO:0006950">
    <property type="term" value="P:response to stress"/>
    <property type="evidence" value="ECO:0007669"/>
    <property type="project" value="UniProtKB-ARBA"/>
</dbReference>
<keyword evidence="5 6" id="KW-0804">Transcription</keyword>
<evidence type="ECO:0000313" key="10">
    <source>
        <dbReference type="Proteomes" id="UP000309174"/>
    </source>
</evidence>
<dbReference type="Gene3D" id="1.10.10.10">
    <property type="entry name" value="Winged helix-like DNA-binding domain superfamily/Winged helix DNA-binding domain"/>
    <property type="match status" value="1"/>
</dbReference>
<dbReference type="InterPro" id="IPR013325">
    <property type="entry name" value="RNA_pol_sigma_r2"/>
</dbReference>
<evidence type="ECO:0000259" key="8">
    <source>
        <dbReference type="Pfam" id="PF08281"/>
    </source>
</evidence>
<dbReference type="InterPro" id="IPR007627">
    <property type="entry name" value="RNA_pol_sigma70_r2"/>
</dbReference>
<sequence>MNADRADREARETLSSFPAFYRYWMPRITGYLRSQTSDGRWVEDIAQESMLAAQRRWDELVTYDKPGAWLFRVATTMLRRWQAKAREQCTSLDDMITRGDAGLPSAGERGTDGRLDLMDAVRSLPRRQREAVALHCLLEFPMPEVARILGMSEGSAKTHVYRARRRLEELLREPAVEMEGRR</sequence>
<dbReference type="InterPro" id="IPR000838">
    <property type="entry name" value="RNA_pol_sigma70_ECF_CS"/>
</dbReference>
<evidence type="ECO:0000256" key="4">
    <source>
        <dbReference type="ARBA" id="ARBA00023125"/>
    </source>
</evidence>
<dbReference type="InterPro" id="IPR039425">
    <property type="entry name" value="RNA_pol_sigma-70-like"/>
</dbReference>
<feature type="domain" description="RNA polymerase sigma factor 70 region 4 type 2" evidence="8">
    <location>
        <begin position="115"/>
        <end position="167"/>
    </location>
</feature>
<proteinExistence type="inferred from homology"/>
<keyword evidence="2 6" id="KW-0805">Transcription regulation</keyword>
<dbReference type="InterPro" id="IPR013249">
    <property type="entry name" value="RNA_pol_sigma70_r4_t2"/>
</dbReference>
<evidence type="ECO:0000256" key="5">
    <source>
        <dbReference type="ARBA" id="ARBA00023163"/>
    </source>
</evidence>
<dbReference type="PANTHER" id="PTHR43133:SF8">
    <property type="entry name" value="RNA POLYMERASE SIGMA FACTOR HI_1459-RELATED"/>
    <property type="match status" value="1"/>
</dbReference>